<dbReference type="InterPro" id="IPR049900">
    <property type="entry name" value="PKS_mFAS_DH"/>
</dbReference>
<dbReference type="GO" id="GO:0006633">
    <property type="term" value="P:fatty acid biosynthetic process"/>
    <property type="evidence" value="ECO:0007669"/>
    <property type="project" value="InterPro"/>
</dbReference>
<dbReference type="InterPro" id="IPR036736">
    <property type="entry name" value="ACP-like_sf"/>
</dbReference>
<dbReference type="Gene3D" id="3.30.70.3290">
    <property type="match status" value="1"/>
</dbReference>
<feature type="domain" description="Ketosynthase family 3 (KS3)" evidence="7">
    <location>
        <begin position="7"/>
        <end position="438"/>
    </location>
</feature>
<dbReference type="SUPFAM" id="SSF51735">
    <property type="entry name" value="NAD(P)-binding Rossmann-fold domains"/>
    <property type="match status" value="2"/>
</dbReference>
<dbReference type="Pfam" id="PF02801">
    <property type="entry name" value="Ketoacyl-synt_C"/>
    <property type="match status" value="1"/>
</dbReference>
<dbReference type="PANTHER" id="PTHR43775">
    <property type="entry name" value="FATTY ACID SYNTHASE"/>
    <property type="match status" value="1"/>
</dbReference>
<dbReference type="SUPFAM" id="SSF52151">
    <property type="entry name" value="FabD/lysophospholipase-like"/>
    <property type="match status" value="1"/>
</dbReference>
<evidence type="ECO:0000256" key="6">
    <source>
        <dbReference type="PROSITE-ProRule" id="PRU01363"/>
    </source>
</evidence>
<feature type="active site" description="Proton donor; for dehydratase activity" evidence="6">
    <location>
        <position position="1094"/>
    </location>
</feature>
<evidence type="ECO:0000259" key="8">
    <source>
        <dbReference type="PROSITE" id="PS52019"/>
    </source>
</evidence>
<dbReference type="SMART" id="SM00826">
    <property type="entry name" value="PKS_DH"/>
    <property type="match status" value="1"/>
</dbReference>
<dbReference type="OrthoDB" id="329835at2759"/>
<evidence type="ECO:0000256" key="2">
    <source>
        <dbReference type="ARBA" id="ARBA00022553"/>
    </source>
</evidence>
<feature type="domain" description="PKS/mFAS DH" evidence="8">
    <location>
        <begin position="898"/>
        <end position="1183"/>
    </location>
</feature>
<keyword evidence="1" id="KW-0596">Phosphopantetheine</keyword>
<dbReference type="SMART" id="SM00822">
    <property type="entry name" value="PKS_KR"/>
    <property type="match status" value="1"/>
</dbReference>
<dbReference type="Pfam" id="PF00109">
    <property type="entry name" value="ketoacyl-synt"/>
    <property type="match status" value="1"/>
</dbReference>
<evidence type="ECO:0000313" key="10">
    <source>
        <dbReference type="Proteomes" id="UP000719766"/>
    </source>
</evidence>
<dbReference type="InterPro" id="IPR016036">
    <property type="entry name" value="Malonyl_transacylase_ACP-bd"/>
</dbReference>
<dbReference type="Pfam" id="PF14765">
    <property type="entry name" value="PS-DH"/>
    <property type="match status" value="1"/>
</dbReference>
<dbReference type="InterPro" id="IPR049551">
    <property type="entry name" value="PKS_DH_C"/>
</dbReference>
<feature type="region of interest" description="C-terminal hotdog fold" evidence="6">
    <location>
        <begin position="1030"/>
        <end position="1183"/>
    </location>
</feature>
<dbReference type="InterPro" id="IPR018201">
    <property type="entry name" value="Ketoacyl_synth_AS"/>
</dbReference>
<evidence type="ECO:0000256" key="1">
    <source>
        <dbReference type="ARBA" id="ARBA00022450"/>
    </source>
</evidence>
<dbReference type="PROSITE" id="PS00606">
    <property type="entry name" value="KS3_1"/>
    <property type="match status" value="1"/>
</dbReference>
<dbReference type="InterPro" id="IPR042104">
    <property type="entry name" value="PKS_dehydratase_sf"/>
</dbReference>
<dbReference type="InterPro" id="IPR013968">
    <property type="entry name" value="PKS_KR"/>
</dbReference>
<dbReference type="Pfam" id="PF16197">
    <property type="entry name" value="KAsynt_C_assoc"/>
    <property type="match status" value="1"/>
</dbReference>
<evidence type="ECO:0000259" key="7">
    <source>
        <dbReference type="PROSITE" id="PS52004"/>
    </source>
</evidence>
<keyword evidence="2" id="KW-0597">Phosphoprotein</keyword>
<evidence type="ECO:0000256" key="3">
    <source>
        <dbReference type="ARBA" id="ARBA00022679"/>
    </source>
</evidence>
<gene>
    <name evidence="9" type="ORF">HD556DRAFT_1451624</name>
</gene>
<keyword evidence="4" id="KW-0843">Virulence</keyword>
<dbReference type="Pfam" id="PF00550">
    <property type="entry name" value="PP-binding"/>
    <property type="match status" value="1"/>
</dbReference>
<dbReference type="PANTHER" id="PTHR43775:SF37">
    <property type="entry name" value="SI:DKEY-61P9.11"/>
    <property type="match status" value="1"/>
</dbReference>
<dbReference type="GO" id="GO:0044550">
    <property type="term" value="P:secondary metabolite biosynthetic process"/>
    <property type="evidence" value="ECO:0007669"/>
    <property type="project" value="UniProtKB-ARBA"/>
</dbReference>
<dbReference type="InterPro" id="IPR009081">
    <property type="entry name" value="PP-bd_ACP"/>
</dbReference>
<name>A0A9P7D9L6_9AGAM</name>
<dbReference type="Pfam" id="PF00698">
    <property type="entry name" value="Acyl_transf_1"/>
    <property type="match status" value="1"/>
</dbReference>
<dbReference type="Pfam" id="PF21089">
    <property type="entry name" value="PKS_DH_N"/>
    <property type="match status" value="1"/>
</dbReference>
<dbReference type="PROSITE" id="PS52004">
    <property type="entry name" value="KS3_2"/>
    <property type="match status" value="1"/>
</dbReference>
<dbReference type="SUPFAM" id="SSF47336">
    <property type="entry name" value="ACP-like"/>
    <property type="match status" value="1"/>
</dbReference>
<dbReference type="PROSITE" id="PS52019">
    <property type="entry name" value="PKS_MFAS_DH"/>
    <property type="match status" value="1"/>
</dbReference>
<dbReference type="InterPro" id="IPR014031">
    <property type="entry name" value="Ketoacyl_synth_C"/>
</dbReference>
<dbReference type="InterPro" id="IPR036291">
    <property type="entry name" value="NAD(P)-bd_dom_sf"/>
</dbReference>
<evidence type="ECO:0000313" key="9">
    <source>
        <dbReference type="EMBL" id="KAG1784589.1"/>
    </source>
</evidence>
<dbReference type="GeneID" id="64601748"/>
<dbReference type="Pfam" id="PF08659">
    <property type="entry name" value="KR"/>
    <property type="match status" value="1"/>
</dbReference>
<dbReference type="InterPro" id="IPR001227">
    <property type="entry name" value="Ac_transferase_dom_sf"/>
</dbReference>
<dbReference type="Gene3D" id="3.10.129.110">
    <property type="entry name" value="Polyketide synthase dehydratase"/>
    <property type="match status" value="1"/>
</dbReference>
<dbReference type="InterPro" id="IPR020807">
    <property type="entry name" value="PKS_DH"/>
</dbReference>
<dbReference type="SMART" id="SM00827">
    <property type="entry name" value="PKS_AT"/>
    <property type="match status" value="1"/>
</dbReference>
<dbReference type="Pfam" id="PF07993">
    <property type="entry name" value="NAD_binding_4"/>
    <property type="match status" value="1"/>
</dbReference>
<feature type="active site" description="Proton acceptor; for dehydratase activity" evidence="6">
    <location>
        <position position="930"/>
    </location>
</feature>
<evidence type="ECO:0000256" key="5">
    <source>
        <dbReference type="ARBA" id="ARBA00023268"/>
    </source>
</evidence>
<reference evidence="9" key="1">
    <citation type="journal article" date="2020" name="New Phytol.">
        <title>Comparative genomics reveals dynamic genome evolution in host specialist ectomycorrhizal fungi.</title>
        <authorList>
            <person name="Lofgren L.A."/>
            <person name="Nguyen N.H."/>
            <person name="Vilgalys R."/>
            <person name="Ruytinx J."/>
            <person name="Liao H.L."/>
            <person name="Branco S."/>
            <person name="Kuo A."/>
            <person name="LaButti K."/>
            <person name="Lipzen A."/>
            <person name="Andreopoulos W."/>
            <person name="Pangilinan J."/>
            <person name="Riley R."/>
            <person name="Hundley H."/>
            <person name="Na H."/>
            <person name="Barry K."/>
            <person name="Grigoriev I.V."/>
            <person name="Stajich J.E."/>
            <person name="Kennedy P.G."/>
        </authorList>
    </citation>
    <scope>NUCLEOTIDE SEQUENCE</scope>
    <source>
        <strain evidence="9">S12</strain>
    </source>
</reference>
<dbReference type="EMBL" id="JABBWE010000137">
    <property type="protein sequence ID" value="KAG1784589.1"/>
    <property type="molecule type" value="Genomic_DNA"/>
</dbReference>
<evidence type="ECO:0000256" key="4">
    <source>
        <dbReference type="ARBA" id="ARBA00023026"/>
    </source>
</evidence>
<dbReference type="InterPro" id="IPR057326">
    <property type="entry name" value="KR_dom"/>
</dbReference>
<dbReference type="SUPFAM" id="SSF53901">
    <property type="entry name" value="Thiolase-like"/>
    <property type="match status" value="1"/>
</dbReference>
<keyword evidence="10" id="KW-1185">Reference proteome</keyword>
<dbReference type="InterPro" id="IPR014043">
    <property type="entry name" value="Acyl_transferase_dom"/>
</dbReference>
<proteinExistence type="predicted"/>
<dbReference type="InterPro" id="IPR032821">
    <property type="entry name" value="PKS_assoc"/>
</dbReference>
<dbReference type="RefSeq" id="XP_041152074.1">
    <property type="nucleotide sequence ID" value="XM_041307984.1"/>
</dbReference>
<dbReference type="InterPro" id="IPR049552">
    <property type="entry name" value="PKS_DH_N"/>
</dbReference>
<accession>A0A9P7D9L6</accession>
<dbReference type="InterPro" id="IPR050091">
    <property type="entry name" value="PKS_NRPS_Biosynth_Enz"/>
</dbReference>
<dbReference type="Gene3D" id="3.40.50.720">
    <property type="entry name" value="NAD(P)-binding Rossmann-like Domain"/>
    <property type="match status" value="2"/>
</dbReference>
<keyword evidence="3" id="KW-0808">Transferase</keyword>
<dbReference type="CDD" id="cd00833">
    <property type="entry name" value="PKS"/>
    <property type="match status" value="1"/>
</dbReference>
<dbReference type="SMART" id="SM00825">
    <property type="entry name" value="PKS_KS"/>
    <property type="match status" value="1"/>
</dbReference>
<comment type="caution">
    <text evidence="9">The sequence shown here is derived from an EMBL/GenBank/DDBJ whole genome shotgun (WGS) entry which is preliminary data.</text>
</comment>
<dbReference type="InterPro" id="IPR016035">
    <property type="entry name" value="Acyl_Trfase/lysoPLipase"/>
</dbReference>
<dbReference type="GO" id="GO:0004312">
    <property type="term" value="F:fatty acid synthase activity"/>
    <property type="evidence" value="ECO:0007669"/>
    <property type="project" value="TreeGrafter"/>
</dbReference>
<dbReference type="InterPro" id="IPR016039">
    <property type="entry name" value="Thiolase-like"/>
</dbReference>
<feature type="region of interest" description="N-terminal hotdog fold" evidence="6">
    <location>
        <begin position="898"/>
        <end position="1016"/>
    </location>
</feature>
<keyword evidence="5" id="KW-0511">Multifunctional enzyme</keyword>
<dbReference type="SUPFAM" id="SSF55048">
    <property type="entry name" value="Probable ACP-binding domain of malonyl-CoA ACP transacylase"/>
    <property type="match status" value="1"/>
</dbReference>
<dbReference type="GO" id="GO:0004315">
    <property type="term" value="F:3-oxoacyl-[acyl-carrier-protein] synthase activity"/>
    <property type="evidence" value="ECO:0007669"/>
    <property type="project" value="InterPro"/>
</dbReference>
<protein>
    <recommendedName>
        <fullName evidence="11">Polyketide synthase</fullName>
    </recommendedName>
</protein>
<evidence type="ECO:0008006" key="11">
    <source>
        <dbReference type="Google" id="ProtNLM"/>
    </source>
</evidence>
<organism evidence="9 10">
    <name type="scientific">Suillus plorans</name>
    <dbReference type="NCBI Taxonomy" id="116603"/>
    <lineage>
        <taxon>Eukaryota</taxon>
        <taxon>Fungi</taxon>
        <taxon>Dikarya</taxon>
        <taxon>Basidiomycota</taxon>
        <taxon>Agaricomycotina</taxon>
        <taxon>Agaricomycetes</taxon>
        <taxon>Agaricomycetidae</taxon>
        <taxon>Boletales</taxon>
        <taxon>Suillineae</taxon>
        <taxon>Suillaceae</taxon>
        <taxon>Suillus</taxon>
    </lineage>
</organism>
<dbReference type="InterPro" id="IPR014030">
    <property type="entry name" value="Ketoacyl_synth_N"/>
</dbReference>
<dbReference type="Gene3D" id="3.40.366.10">
    <property type="entry name" value="Malonyl-Coenzyme A Acyl Carrier Protein, domain 2"/>
    <property type="match status" value="1"/>
</dbReference>
<sequence>MVFSQDHYPVALVGISAELPSGPHGSNNLDYLSLFDFLMNEHQAYEKIPGDRFNIDALNGVNIGQVAATHGAFLKDLDLFDHIEFGISSKDARIMTIGTRKLIELSFLALLDSGIDYRGKNIGTYMASVAHDAWMISGEDDIEARGSLAYSPSMIANRVSYHLDLRGPSIPTDTACSSSLSAFHLAIQAIRNGDCEAALVGGFETPYLTRFVDWLAYSQGGILAPDGKCKPFDASANGFSRGEGAVVVVLKPLEKALLDHDHIYATVLGTGINSSGSLAPANSPVAYAQRDAMLRAFKQAGRQPHEVDFVELHATGKFLNLGRTAIGDPTEANWVGESFLKNDNSELLVGSVKGNIGHLEIAAFLASLCKVCSMFQSGTIPPNVNLRNPNPAIRWEDFHLRVVSSPTSLPCQSTTGRSLVSLASSGIGGANGHCVIESPPSSNPVIPFWRSDSIQVPCLLMAGGLSPRSTAAIGESIRAIDGQKLPSVAVTFGRRCRSMPWRSYAVASSNSPPRFTEPDLVSRTPPPLVFVFSGQGPQHFEMGRELFSSCTVFQRSILEMDEIHKLSTGFSLIERTGLFTQNAHSVEAFGDVWPISVTLPALTMLQIATFDALVSLGMKPTAIVGASAGETALLYASGAGCKAMAVELAIARGRAMTIVEGSQGAMAAVSCSPEQAQKVISQIHAEQGKADMDIGCYNAPGAVTLSGASADIDLAVQYAKAAGFLAKRLNTAVPVHSRMMDACRDEFLRLVTDVFDRYPSQPPRIPTYSTECGMLKNDRFSAEYYWSGTRGPVQFAGAIRRMIHDLGSPNFLEIGPHPVLASYLVALSDGTATVVCPLCRPKANQGEVASFLHALGKLAVAGHCCIDFNILNGCTAADVTKLPAYPFSRKKLLLYPISPFIKRICQPRNGPLNYSPLRINSQTHPYLTQHVIQGEPIMPAAGFLEMALEFGARQLWDVNFLFMLSLSGDQPVSVDVSTEGPHWTVRSAHPLQSSGAPPKYDRLHADGYLSLEPQSSALLAVDIQAIKERCKRVSVEGFYNALEHFAQYGRDYGRILDCYRGTDGGHDEALVQIRGDVGDLPGLEKFKIHPVIFDSAIHVMVHPMFTYLTDKLLYYLPSRLQNLTIHEALVSSPFPQSLYAHVVFRQWAPQSLTYDIALLDEDGNHLCTMQSFEVALHGESSLYEPRHCFDLVYEPIALNLSSCRHPTQDELPTDVQTRVSSVNLIGTDAGTLLSPLLNIIVYEHGKEMELQRILSAQDATNPCTIYFTALAGPGGDEAVGFVRSLRKEYLSWKIRMIVFDSGWDDESIRRAVEVVSKMHQVETELVVDASGLVHVPRITPCEGPKKVSPFNFDEPWRLEKSDLVHCSSPSSDGHSAVVHVQRISRSDDQIWSFIGSLGSSHKGVMGISASPVGNIIVLPLDSMVDAPVAWNADISTAPAVLVFAIAVLAVGPTYFENPGRFRGEILVTHADSQTGIQIVQLYLLRGFRVTTLTQHATDSEIGRLPNGHFNLIVSEYRDMATLRLLARLLTANGKTFPWKHPTKGLQSLLACDPWLIGHAIRLGSDIAGNELKMPMCSLSEIITAKPGDPIHVKKHLFSNKKAYILVGGVGSLGLQIAQWMYKNGAREIVLTSRSGCAGIQRRGDIASHRIIAYLKSLPDLNLRIDAIDALCEPDMKALVGELQSPLGGCMLLSMVLADGFFSGLSVKDFNMPFDPKIGAFEVLCNTIDMNKLDFFVSFSSVSALFGNAGQTNYAAANTMMDGRLRTMPNAFSIVTPIITDSFVATSGATKFKYLTDWGMSSHRILQFIEEGIQKLDDGPFWFYIPDFNWETISVNMGNAPMYDHLLSERTIAEDEASTSKDSVSIGDILCATLDIAHEDLSPDVPLTVYGLDSLSAARLSFALKPLFSISQTQLLANVTLRSLEARLEDQRLPALIEAEQRSASELHRVSEMRSLLAKYTSGFKSPKTLLPSYLARDCIVLITGTTGVVGAHLLACLLRGPCISRIFLLNRSKSGTPTMLERHQQSFHALSLDPTGLETDKVVYLEGILDKDYFGLSTDTFNEMAQSVTHIIHVAWPMDFTAPLAAFEHAIHGLRKLVDFAISSPWQVPPQLLFTSTVGVLSGLTSSTTVKETLVHDPSISVGSGYIESKWVAEHILAAAADATRLKPVIIRLEQLTGGRSGYWKTTEWIPSMIGSGLFVGALPNRSNTVNWLPVNVAAESMVEMFNSPPGVYHLMHPSPVSWTILMQEAARILNVPLIPYAQWFASLEKQASSQTAKQLQNNPALRLLDFFRYTTTNKENFVESELSCAKALQESATLRSMVSSPLGTRDVAEWMGYWHSIGFIPV</sequence>
<dbReference type="InterPro" id="IPR020841">
    <property type="entry name" value="PKS_Beta-ketoAc_synthase_dom"/>
</dbReference>
<dbReference type="Proteomes" id="UP000719766">
    <property type="component" value="Unassembled WGS sequence"/>
</dbReference>
<dbReference type="InterPro" id="IPR013120">
    <property type="entry name" value="FAR_NAD-bd"/>
</dbReference>
<dbReference type="Gene3D" id="3.40.47.10">
    <property type="match status" value="1"/>
</dbReference>